<dbReference type="Pfam" id="PF02392">
    <property type="entry name" value="Ycf4"/>
    <property type="match status" value="1"/>
</dbReference>
<evidence type="ECO:0000256" key="9">
    <source>
        <dbReference type="HAMAP-Rule" id="MF_00437"/>
    </source>
</evidence>
<name>A0A3S6R363_9EUKA</name>
<dbReference type="GO" id="GO:0009522">
    <property type="term" value="C:photosystem I"/>
    <property type="evidence" value="ECO:0007669"/>
    <property type="project" value="InterPro"/>
</dbReference>
<evidence type="ECO:0000256" key="2">
    <source>
        <dbReference type="ARBA" id="ARBA00004141"/>
    </source>
</evidence>
<reference evidence="10" key="1">
    <citation type="journal article" date="2019" name="Mitochondrial DNA Part B Resour">
        <title>The chloroplast genome of the marine microalga Tisochrysis lutea.</title>
        <authorList>
            <person name="Mendez-Leyva A.B."/>
            <person name="Guo J."/>
            <person name="Mudd E.A."/>
            <person name="Wong J."/>
            <person name="Schwartz J.-M."/>
            <person name="Day A."/>
        </authorList>
    </citation>
    <scope>NUCLEOTIDE SEQUENCE</scope>
</reference>
<dbReference type="GO" id="GO:0009535">
    <property type="term" value="C:chloroplast thylakoid membrane"/>
    <property type="evidence" value="ECO:0007669"/>
    <property type="project" value="UniProtKB-SubCell"/>
</dbReference>
<feature type="transmembrane region" description="Helical" evidence="9">
    <location>
        <begin position="56"/>
        <end position="78"/>
    </location>
</feature>
<evidence type="ECO:0000313" key="10">
    <source>
        <dbReference type="EMBL" id="AUM82486.1"/>
    </source>
</evidence>
<gene>
    <name evidence="9 10" type="primary">ycf4</name>
</gene>
<keyword evidence="10" id="KW-0934">Plastid</keyword>
<dbReference type="GO" id="GO:0015979">
    <property type="term" value="P:photosynthesis"/>
    <property type="evidence" value="ECO:0007669"/>
    <property type="project" value="UniProtKB-UniRule"/>
</dbReference>
<accession>A0A3S6R363</accession>
<dbReference type="EMBL" id="MF795089">
    <property type="protein sequence ID" value="AUM82486.1"/>
    <property type="molecule type" value="Genomic_DNA"/>
</dbReference>
<evidence type="ECO:0000256" key="7">
    <source>
        <dbReference type="ARBA" id="ARBA00022989"/>
    </source>
</evidence>
<dbReference type="NCBIfam" id="NF002712">
    <property type="entry name" value="PRK02542.1"/>
    <property type="match status" value="1"/>
</dbReference>
<keyword evidence="8 9" id="KW-0472">Membrane</keyword>
<evidence type="ECO:0000256" key="3">
    <source>
        <dbReference type="ARBA" id="ARBA00008198"/>
    </source>
</evidence>
<dbReference type="AlphaFoldDB" id="A0A3S6R363"/>
<protein>
    <recommendedName>
        <fullName evidence="4 9">Photosystem I assembly protein Ycf4</fullName>
    </recommendedName>
</protein>
<dbReference type="HAMAP" id="MF_00437">
    <property type="entry name" value="Ycf4"/>
    <property type="match status" value="1"/>
</dbReference>
<evidence type="ECO:0000256" key="8">
    <source>
        <dbReference type="ARBA" id="ARBA00023136"/>
    </source>
</evidence>
<comment type="similarity">
    <text evidence="3 9">Belongs to the Ycf4 family.</text>
</comment>
<evidence type="ECO:0000256" key="1">
    <source>
        <dbReference type="ARBA" id="ARBA00002862"/>
    </source>
</evidence>
<keyword evidence="6 9" id="KW-0812">Transmembrane</keyword>
<feature type="transmembrane region" description="Helical" evidence="9">
    <location>
        <begin position="12"/>
        <end position="36"/>
    </location>
</feature>
<sequence>MRAYISGSRRLSNIFWASAVTVGGLGFFLTGLSSYFNVNLLIFSDVSNIAFIPQGIVLTFYGTVALTLGIFLWLTIWWDVGFGYNDYNAKEITVYRKGFPGKNRELNLTFPSDNVKSIKVKVKDGLNPRRQLFLCLKDNREIPLTGIDQPVALTKIENEAVTLAKYLNVFLETE</sequence>
<proteinExistence type="inferred from homology"/>
<organism evidence="10">
    <name type="scientific">Tisochrysis lutea</name>
    <dbReference type="NCBI Taxonomy" id="1321669"/>
    <lineage>
        <taxon>Eukaryota</taxon>
        <taxon>Haptista</taxon>
        <taxon>Haptophyta</taxon>
        <taxon>Prymnesiophyceae</taxon>
        <taxon>Isochrysidales</taxon>
        <taxon>Isochrysidaceae</taxon>
        <taxon>Tisochrysis</taxon>
    </lineage>
</organism>
<comment type="subcellular location">
    <subcellularLocation>
        <location evidence="2">Membrane</location>
        <topology evidence="2">Multi-pass membrane protein</topology>
    </subcellularLocation>
    <subcellularLocation>
        <location evidence="9">Plastid</location>
        <location evidence="9">Chloroplast thylakoid membrane</location>
        <topology evidence="9">Multi-pass membrane protein</topology>
    </subcellularLocation>
</comment>
<dbReference type="InterPro" id="IPR003359">
    <property type="entry name" value="PSI_Ycf4_assembly"/>
</dbReference>
<dbReference type="GeneID" id="38947037"/>
<geneLocation type="chloroplast" evidence="10"/>
<keyword evidence="7 9" id="KW-1133">Transmembrane helix</keyword>
<evidence type="ECO:0000256" key="5">
    <source>
        <dbReference type="ARBA" id="ARBA00022531"/>
    </source>
</evidence>
<evidence type="ECO:0000256" key="6">
    <source>
        <dbReference type="ARBA" id="ARBA00022692"/>
    </source>
</evidence>
<keyword evidence="10" id="KW-0150">Chloroplast</keyword>
<keyword evidence="9" id="KW-0793">Thylakoid</keyword>
<comment type="function">
    <text evidence="1 9">Seems to be required for the assembly of the photosystem I complex.</text>
</comment>
<dbReference type="RefSeq" id="YP_009550178.1">
    <property type="nucleotide sequence ID" value="NC_040291.1"/>
</dbReference>
<evidence type="ECO:0000256" key="4">
    <source>
        <dbReference type="ARBA" id="ARBA00015395"/>
    </source>
</evidence>
<keyword evidence="5 9" id="KW-0602">Photosynthesis</keyword>